<dbReference type="InterPro" id="IPR052782">
    <property type="entry name" value="Oocyte-zygote_transition_reg"/>
</dbReference>
<dbReference type="InterPro" id="IPR000242">
    <property type="entry name" value="PTP_cat"/>
</dbReference>
<evidence type="ECO:0000259" key="3">
    <source>
        <dbReference type="PROSITE" id="PS50056"/>
    </source>
</evidence>
<dbReference type="PANTHER" id="PTHR46163:SF24">
    <property type="entry name" value="PROTEIN-TYROSINE PHOSPHATASE CATALYTIC DOMAIN-CONTAINING PROTEIN-RELATED"/>
    <property type="match status" value="1"/>
</dbReference>
<feature type="compositionally biased region" description="Basic and acidic residues" evidence="1">
    <location>
        <begin position="13"/>
        <end position="26"/>
    </location>
</feature>
<dbReference type="InterPro" id="IPR003595">
    <property type="entry name" value="Tyr_Pase_cat"/>
</dbReference>
<evidence type="ECO:0008006" key="6">
    <source>
        <dbReference type="Google" id="ProtNLM"/>
    </source>
</evidence>
<organism evidence="4 5">
    <name type="scientific">Necator americanus</name>
    <name type="common">Human hookworm</name>
    <dbReference type="NCBI Taxonomy" id="51031"/>
    <lineage>
        <taxon>Eukaryota</taxon>
        <taxon>Metazoa</taxon>
        <taxon>Ecdysozoa</taxon>
        <taxon>Nematoda</taxon>
        <taxon>Chromadorea</taxon>
        <taxon>Rhabditida</taxon>
        <taxon>Rhabditina</taxon>
        <taxon>Rhabditomorpha</taxon>
        <taxon>Strongyloidea</taxon>
        <taxon>Ancylostomatidae</taxon>
        <taxon>Bunostominae</taxon>
        <taxon>Necator</taxon>
    </lineage>
</organism>
<reference evidence="4 5" key="1">
    <citation type="submission" date="2023-08" db="EMBL/GenBank/DDBJ databases">
        <title>A Necator americanus chromosomal reference genome.</title>
        <authorList>
            <person name="Ilik V."/>
            <person name="Petrzelkova K.J."/>
            <person name="Pardy F."/>
            <person name="Fuh T."/>
            <person name="Niatou-Singa F.S."/>
            <person name="Gouil Q."/>
            <person name="Baker L."/>
            <person name="Ritchie M.E."/>
            <person name="Jex A.R."/>
            <person name="Gazzola D."/>
            <person name="Li H."/>
            <person name="Toshio Fujiwara R."/>
            <person name="Zhan B."/>
            <person name="Aroian R.V."/>
            <person name="Pafco B."/>
            <person name="Schwarz E.M."/>
        </authorList>
    </citation>
    <scope>NUCLEOTIDE SEQUENCE [LARGE SCALE GENOMIC DNA]</scope>
    <source>
        <strain evidence="4 5">Aroian</strain>
        <tissue evidence="4">Whole animal</tissue>
    </source>
</reference>
<dbReference type="Gene3D" id="3.90.190.10">
    <property type="entry name" value="Protein tyrosine phosphatase superfamily"/>
    <property type="match status" value="1"/>
</dbReference>
<evidence type="ECO:0000259" key="2">
    <source>
        <dbReference type="PROSITE" id="PS50055"/>
    </source>
</evidence>
<protein>
    <recommendedName>
        <fullName evidence="6">Protein-tyrosine phosphatase</fullName>
    </recommendedName>
</protein>
<evidence type="ECO:0000256" key="1">
    <source>
        <dbReference type="SAM" id="MobiDB-lite"/>
    </source>
</evidence>
<name>A0ABR1D5F9_NECAM</name>
<gene>
    <name evidence="4" type="primary">Necator_chrIII.g12683</name>
    <name evidence="4" type="ORF">RB195_011916</name>
</gene>
<evidence type="ECO:0000313" key="4">
    <source>
        <dbReference type="EMBL" id="KAK6745482.1"/>
    </source>
</evidence>
<dbReference type="Pfam" id="PF00102">
    <property type="entry name" value="Y_phosphatase"/>
    <property type="match status" value="1"/>
</dbReference>
<feature type="domain" description="Tyrosine-protein phosphatase" evidence="2">
    <location>
        <begin position="104"/>
        <end position="327"/>
    </location>
</feature>
<dbReference type="EMBL" id="JAVFWL010000003">
    <property type="protein sequence ID" value="KAK6745482.1"/>
    <property type="molecule type" value="Genomic_DNA"/>
</dbReference>
<feature type="domain" description="Tyrosine specific protein phosphatases" evidence="3">
    <location>
        <begin position="260"/>
        <end position="338"/>
    </location>
</feature>
<dbReference type="CDD" id="cd00047">
    <property type="entry name" value="PTPc"/>
    <property type="match status" value="1"/>
</dbReference>
<dbReference type="PROSITE" id="PS50056">
    <property type="entry name" value="TYR_PHOSPHATASE_2"/>
    <property type="match status" value="1"/>
</dbReference>
<dbReference type="PROSITE" id="PS50055">
    <property type="entry name" value="TYR_PHOSPHATASE_PTP"/>
    <property type="match status" value="1"/>
</dbReference>
<keyword evidence="5" id="KW-1185">Reference proteome</keyword>
<evidence type="ECO:0000313" key="5">
    <source>
        <dbReference type="Proteomes" id="UP001303046"/>
    </source>
</evidence>
<dbReference type="InterPro" id="IPR029021">
    <property type="entry name" value="Prot-tyrosine_phosphatase-like"/>
</dbReference>
<dbReference type="SMART" id="SM00404">
    <property type="entry name" value="PTPc_motif"/>
    <property type="match status" value="1"/>
</dbReference>
<dbReference type="Proteomes" id="UP001303046">
    <property type="component" value="Unassembled WGS sequence"/>
</dbReference>
<dbReference type="PANTHER" id="PTHR46163">
    <property type="entry name" value="TYROSINE-PROTEIN PHOSPHATASE-RELATED"/>
    <property type="match status" value="1"/>
</dbReference>
<dbReference type="SMART" id="SM00194">
    <property type="entry name" value="PTPc"/>
    <property type="match status" value="1"/>
</dbReference>
<feature type="compositionally biased region" description="Polar residues" evidence="1">
    <location>
        <begin position="1"/>
        <end position="12"/>
    </location>
</feature>
<proteinExistence type="predicted"/>
<sequence length="386" mass="43900">MDLSESLFNPSTHSDKRVQPRDRDATATRTAQCEPTPGTMGSDEQEPVRKCNRLSSIETSQRDAITETVAEYISKKSSRGQSRLYAEHDALTRKEKHIWKYNRNVEKNRSSTTVCYNEGAVELTTGNKKEEKLDKDNTYINANHLHSPYGNFILAQAPMANTLIDWYRMIWQLKIAVVVCLVDPEDRAQCEPYFKPYQNRTFKIKNRFAVRTISIREEDAGITNYQLKLTNKLSLEKNRTLYVIAMPTQVNTPVHPRKQLNLIAEVSATETAASNGEETEIPPILVHGCNGVGRTAAFIATFMLCRSLQKFGEMSPVEVWVRLNHARHNAAKERIYFLSSIECALLYAVDIGLIAASNPQLMQVNKMFRSSYEEERRLRLISSGSS</sequence>
<accession>A0ABR1D5F9</accession>
<comment type="caution">
    <text evidence="4">The sequence shown here is derived from an EMBL/GenBank/DDBJ whole genome shotgun (WGS) entry which is preliminary data.</text>
</comment>
<dbReference type="InterPro" id="IPR000387">
    <property type="entry name" value="Tyr_Pase_dom"/>
</dbReference>
<dbReference type="SUPFAM" id="SSF52799">
    <property type="entry name" value="(Phosphotyrosine protein) phosphatases II"/>
    <property type="match status" value="1"/>
</dbReference>
<feature type="region of interest" description="Disordered" evidence="1">
    <location>
        <begin position="1"/>
        <end position="49"/>
    </location>
</feature>